<dbReference type="EMBL" id="CP017757">
    <property type="protein sequence ID" value="AQV94752.1"/>
    <property type="molecule type" value="Genomic_DNA"/>
</dbReference>
<reference evidence="3" key="1">
    <citation type="submission" date="2017-02" db="EMBL/GenBank/DDBJ databases">
        <title>Complete genome sequence of Cupriavidus necator strain NH9, a 3-chlorobenzoate degrader.</title>
        <authorList>
            <person name="Moriuchi R."/>
            <person name="Dohra H."/>
            <person name="Ogawa N."/>
        </authorList>
    </citation>
    <scope>NUCLEOTIDE SEQUENCE [LARGE SCALE GENOMIC DNA]</scope>
    <source>
        <strain evidence="3">NH9</strain>
    </source>
</reference>
<feature type="coiled-coil region" evidence="1">
    <location>
        <begin position="590"/>
        <end position="617"/>
    </location>
</feature>
<proteinExistence type="predicted"/>
<dbReference type="Proteomes" id="UP000189627">
    <property type="component" value="Chromosome 1"/>
</dbReference>
<dbReference type="AlphaFoldDB" id="A0A1U9UQ14"/>
<protein>
    <submittedName>
        <fullName evidence="2">Uncharacterized protein</fullName>
    </submittedName>
</protein>
<name>A0A1U9UQ14_CUPNE</name>
<organism evidence="2 3">
    <name type="scientific">Cupriavidus necator</name>
    <name type="common">Alcaligenes eutrophus</name>
    <name type="synonym">Ralstonia eutropha</name>
    <dbReference type="NCBI Taxonomy" id="106590"/>
    <lineage>
        <taxon>Bacteria</taxon>
        <taxon>Pseudomonadati</taxon>
        <taxon>Pseudomonadota</taxon>
        <taxon>Betaproteobacteria</taxon>
        <taxon>Burkholderiales</taxon>
        <taxon>Burkholderiaceae</taxon>
        <taxon>Cupriavidus</taxon>
    </lineage>
</organism>
<dbReference type="RefSeq" id="WP_078196944.1">
    <property type="nucleotide sequence ID" value="NZ_CP017757.2"/>
</dbReference>
<gene>
    <name evidence="2" type="ORF">BJN34_12765</name>
</gene>
<evidence type="ECO:0000313" key="2">
    <source>
        <dbReference type="EMBL" id="AQV94752.1"/>
    </source>
</evidence>
<feature type="coiled-coil region" evidence="1">
    <location>
        <begin position="776"/>
        <end position="842"/>
    </location>
</feature>
<dbReference type="KEGG" id="cuh:BJN34_12765"/>
<evidence type="ECO:0000313" key="3">
    <source>
        <dbReference type="Proteomes" id="UP000189627"/>
    </source>
</evidence>
<keyword evidence="1" id="KW-0175">Coiled coil</keyword>
<evidence type="ECO:0000256" key="1">
    <source>
        <dbReference type="SAM" id="Coils"/>
    </source>
</evidence>
<accession>A0A1U9UQ14</accession>
<sequence length="1208" mass="127296">MTEREISYRINLANERALAALRDFAAALKKTDESGKNLSGVQSGLQGVQTTARATAGELAKVGDEVRSIGQSVAGLKSIGTVAAGIFIVGQALQAVKAALTGLPEAGIKFSASMETAELGMAGILSSMITIDGKAVSLNQALGISRKIIADLNNDALATAANSEELVRTFQAILGPALAAKMTLEQVRQLTVTGVNAVKSLGLNSNQVIQELRDLVQGGITPSGSTLATALGIKDEDIKRAKASSEGLFKFLMDRLQGFEAASARFGDTFDGRLSSLKEGATRAAAEGFKPLFEAIKEGLGEATDAFVTIEREGDKVKSIQLNPQTVQTMRGFAEGLVDLGQGLRRVAGFLLEHREAVVALGQAYAALKVFQVVRGVLEGIAGAITAATSATLGGDAATRAATAATLADLRAKVAHADAVRIHTGLLLAEAQAAVASATGMARLALAETVLVPAQQRAAAAASAHAAAQAALATAMGPAGAAGVLSRVAGLLGGPIGIVALLITGVAAWASFGSAAKDSLNGIDVSVQTTRDKIARMKRELKFGAGEIGENKAAQDALRNRIGLLEGAAQQPGPSGMRPFVLSNGEKLSRGSRDRELNQARQQLAALEELGKLQQQAVDKQAKEQEASIGKIGLKNSGALQDFTDLVKKHRSTSQKAADDIKEINSAFAKAVSETPELQKDNPKFDPKRLAEVTKARNDAIAEARRQGAGASGLGTQNAAAKADFDSLKATLDQELTLKKDALSFDQAENERAYKESLVGINAYYDKRLQITTDGIDAEKERNQKLIEELQAEQGRLGGQNPKSANERVQIATQGKKLETEIQQLNTRNLKLEQDRTQALAENNSERDRATRLLKTQGLGIETDVAAAVGTLTRAQIEANVRARNRDLVEQASKNPDLISPAEVEQKIRLEVDEADFERIKGQIDQVMGDLQRAGQLLQFQGFDGDALEIRFRPFKERALPVLESLNSELQKLSATSPSVQIKVKAENVKAQLDELGRPIINLQNTLENATVSGFGTLFQDIVNGAKSASEAVNQFAKSVVNSLLNAIGQKLGRKLFDSLFSAEGVSGVFSIFGLGAQAKAEGGYIRGPGTTTSDSIPALLSDQEYVVRASAVRDVGVGFLNWVNRGGAAVRSAASQFRGAVYPAAFARSSAVARFAGGGLVSAPAASGAPHLQPAPTSFQLQIPDSALHWTLQDWLGSELARMAATR</sequence>
<dbReference type="OrthoDB" id="8525523at2"/>